<reference evidence="2 3" key="1">
    <citation type="submission" date="2018-10" db="EMBL/GenBank/DDBJ databases">
        <title>Genome assembly for a Yunnan-Guizhou Plateau 3E fish, Anabarilius grahami (Regan), and its evolutionary and genetic applications.</title>
        <authorList>
            <person name="Jiang W."/>
        </authorList>
    </citation>
    <scope>NUCLEOTIDE SEQUENCE [LARGE SCALE GENOMIC DNA]</scope>
    <source>
        <strain evidence="2">AG-KIZ</strain>
        <tissue evidence="2">Muscle</tissue>
    </source>
</reference>
<keyword evidence="3" id="KW-1185">Reference proteome</keyword>
<dbReference type="OrthoDB" id="8929496at2759"/>
<feature type="region of interest" description="Disordered" evidence="1">
    <location>
        <begin position="113"/>
        <end position="150"/>
    </location>
</feature>
<evidence type="ECO:0000256" key="1">
    <source>
        <dbReference type="SAM" id="MobiDB-lite"/>
    </source>
</evidence>
<accession>A0A3N0XRQ9</accession>
<gene>
    <name evidence="2" type="ORF">DPX16_14784</name>
</gene>
<feature type="compositionally biased region" description="Basic residues" evidence="1">
    <location>
        <begin position="135"/>
        <end position="150"/>
    </location>
</feature>
<evidence type="ECO:0000313" key="2">
    <source>
        <dbReference type="EMBL" id="ROI83842.1"/>
    </source>
</evidence>
<protein>
    <submittedName>
        <fullName evidence="2">Uncharacterized protein</fullName>
    </submittedName>
</protein>
<sequence>MEPAGDPGHNGGQAVVGGRRGRRVGQRNGRGQAPLLRGGRGARLRGVGERGRGQGHRPTQRQQQHRVSNEIRAIVVDHVINHGMTMTEAATMIQPNLRRSTVASIIRTFRNENRGVKAANRPDAAEPKRTERARRTPGKFVRKSQKRRCT</sequence>
<feature type="compositionally biased region" description="Basic and acidic residues" evidence="1">
    <location>
        <begin position="123"/>
        <end position="134"/>
    </location>
</feature>
<evidence type="ECO:0000313" key="3">
    <source>
        <dbReference type="Proteomes" id="UP000281406"/>
    </source>
</evidence>
<name>A0A3N0XRQ9_ANAGA</name>
<comment type="caution">
    <text evidence="2">The sequence shown here is derived from an EMBL/GenBank/DDBJ whole genome shotgun (WGS) entry which is preliminary data.</text>
</comment>
<proteinExistence type="predicted"/>
<feature type="compositionally biased region" description="Low complexity" evidence="1">
    <location>
        <begin position="26"/>
        <end position="37"/>
    </location>
</feature>
<feature type="region of interest" description="Disordered" evidence="1">
    <location>
        <begin position="1"/>
        <end position="69"/>
    </location>
</feature>
<dbReference type="EMBL" id="RJVU01067364">
    <property type="protein sequence ID" value="ROI83842.1"/>
    <property type="molecule type" value="Genomic_DNA"/>
</dbReference>
<dbReference type="Proteomes" id="UP000281406">
    <property type="component" value="Unassembled WGS sequence"/>
</dbReference>
<dbReference type="AlphaFoldDB" id="A0A3N0XRQ9"/>
<organism evidence="2 3">
    <name type="scientific">Anabarilius grahami</name>
    <name type="common">Kanglang fish</name>
    <name type="synonym">Barilius grahami</name>
    <dbReference type="NCBI Taxonomy" id="495550"/>
    <lineage>
        <taxon>Eukaryota</taxon>
        <taxon>Metazoa</taxon>
        <taxon>Chordata</taxon>
        <taxon>Craniata</taxon>
        <taxon>Vertebrata</taxon>
        <taxon>Euteleostomi</taxon>
        <taxon>Actinopterygii</taxon>
        <taxon>Neopterygii</taxon>
        <taxon>Teleostei</taxon>
        <taxon>Ostariophysi</taxon>
        <taxon>Cypriniformes</taxon>
        <taxon>Xenocyprididae</taxon>
        <taxon>Xenocypridinae</taxon>
        <taxon>Xenocypridinae incertae sedis</taxon>
        <taxon>Anabarilius</taxon>
    </lineage>
</organism>